<protein>
    <submittedName>
        <fullName evidence="1">Uncharacterized protein</fullName>
    </submittedName>
</protein>
<comment type="caution">
    <text evidence="1">The sequence shown here is derived from an EMBL/GenBank/DDBJ whole genome shotgun (WGS) entry which is preliminary data.</text>
</comment>
<sequence length="63" mass="6671">MVPAECGLGDVIERRDDVLVCPEAIEDPVQRMARTADLLERLAAAREAPVGASLPDPARTDAG</sequence>
<keyword evidence="2" id="KW-1185">Reference proteome</keyword>
<reference evidence="1 2" key="2">
    <citation type="submission" date="2014-10" db="EMBL/GenBank/DDBJ databases">
        <title>Paracoccus sanguinis sp. nov., isolated from clinical specimens of New York State patients.</title>
        <authorList>
            <person name="Mingle L.A."/>
            <person name="Cole J.A."/>
            <person name="Lapierre P."/>
            <person name="Musser K.A."/>
        </authorList>
    </citation>
    <scope>NUCLEOTIDE SEQUENCE [LARGE SCALE GENOMIC DNA]</scope>
    <source>
        <strain evidence="1 2">HAMBI 3106</strain>
    </source>
</reference>
<gene>
    <name evidence="1" type="ORF">IC63_12600</name>
</gene>
<evidence type="ECO:0000313" key="2">
    <source>
        <dbReference type="Proteomes" id="UP000029917"/>
    </source>
</evidence>
<accession>A0A099EZR5</accession>
<dbReference type="Proteomes" id="UP000029917">
    <property type="component" value="Unassembled WGS sequence"/>
</dbReference>
<dbReference type="EMBL" id="JRKS01000046">
    <property type="protein sequence ID" value="KGJ03935.1"/>
    <property type="molecule type" value="Genomic_DNA"/>
</dbReference>
<dbReference type="STRING" id="690417.IC63_12600"/>
<name>A0A099EZR5_9RHOB</name>
<dbReference type="AlphaFoldDB" id="A0A099EZR5"/>
<proteinExistence type="predicted"/>
<evidence type="ECO:0000313" key="1">
    <source>
        <dbReference type="EMBL" id="KGJ03935.1"/>
    </source>
</evidence>
<reference evidence="1 2" key="1">
    <citation type="submission" date="2014-09" db="EMBL/GenBank/DDBJ databases">
        <authorList>
            <person name="McGinnis J.M."/>
            <person name="Wolfgang W.J."/>
        </authorList>
    </citation>
    <scope>NUCLEOTIDE SEQUENCE [LARGE SCALE GENOMIC DNA]</scope>
    <source>
        <strain evidence="1 2">HAMBI 3106</strain>
    </source>
</reference>
<organism evidence="1 2">
    <name type="scientific">Paracoccus sphaerophysae</name>
    <dbReference type="NCBI Taxonomy" id="690417"/>
    <lineage>
        <taxon>Bacteria</taxon>
        <taxon>Pseudomonadati</taxon>
        <taxon>Pseudomonadota</taxon>
        <taxon>Alphaproteobacteria</taxon>
        <taxon>Rhodobacterales</taxon>
        <taxon>Paracoccaceae</taxon>
        <taxon>Paracoccus</taxon>
    </lineage>
</organism>